<sequence>KAIAEQREFVLDPATQIGVGIDPGITQAVSAASDPDPKTGQLVADKLARWKLTKGQVKHASGLNNSHRDTQRWLAPIWPHLQHLAAASSAGTSLVANLKHTTTTLATWDAVWEMYLDPKWARQRQRLYGGQDPALEQFFKEFEEDMAEVLYVGEYAASCLDHPAKGFKAHGAPVANNGITFIVAQEGKPNTQLCRGVNTVQ</sequence>
<dbReference type="AlphaFoldDB" id="A0A699Z5B2"/>
<evidence type="ECO:0000313" key="1">
    <source>
        <dbReference type="EMBL" id="GFH14259.1"/>
    </source>
</evidence>
<reference evidence="1 2" key="1">
    <citation type="submission" date="2020-02" db="EMBL/GenBank/DDBJ databases">
        <title>Draft genome sequence of Haematococcus lacustris strain NIES-144.</title>
        <authorList>
            <person name="Morimoto D."/>
            <person name="Nakagawa S."/>
            <person name="Yoshida T."/>
            <person name="Sawayama S."/>
        </authorList>
    </citation>
    <scope>NUCLEOTIDE SEQUENCE [LARGE SCALE GENOMIC DNA]</scope>
    <source>
        <strain evidence="1 2">NIES-144</strain>
    </source>
</reference>
<feature type="non-terminal residue" evidence="1">
    <location>
        <position position="201"/>
    </location>
</feature>
<dbReference type="EMBL" id="BLLF01000706">
    <property type="protein sequence ID" value="GFH14259.1"/>
    <property type="molecule type" value="Genomic_DNA"/>
</dbReference>
<name>A0A699Z5B2_HAELA</name>
<protein>
    <submittedName>
        <fullName evidence="1">Uncharacterized protein</fullName>
    </submittedName>
</protein>
<proteinExistence type="predicted"/>
<feature type="non-terminal residue" evidence="1">
    <location>
        <position position="1"/>
    </location>
</feature>
<evidence type="ECO:0000313" key="2">
    <source>
        <dbReference type="Proteomes" id="UP000485058"/>
    </source>
</evidence>
<gene>
    <name evidence="1" type="ORF">HaLaN_10281</name>
</gene>
<comment type="caution">
    <text evidence="1">The sequence shown here is derived from an EMBL/GenBank/DDBJ whole genome shotgun (WGS) entry which is preliminary data.</text>
</comment>
<accession>A0A699Z5B2</accession>
<keyword evidence="2" id="KW-1185">Reference proteome</keyword>
<dbReference type="Proteomes" id="UP000485058">
    <property type="component" value="Unassembled WGS sequence"/>
</dbReference>
<organism evidence="1 2">
    <name type="scientific">Haematococcus lacustris</name>
    <name type="common">Green alga</name>
    <name type="synonym">Haematococcus pluvialis</name>
    <dbReference type="NCBI Taxonomy" id="44745"/>
    <lineage>
        <taxon>Eukaryota</taxon>
        <taxon>Viridiplantae</taxon>
        <taxon>Chlorophyta</taxon>
        <taxon>core chlorophytes</taxon>
        <taxon>Chlorophyceae</taxon>
        <taxon>CS clade</taxon>
        <taxon>Chlamydomonadales</taxon>
        <taxon>Haematococcaceae</taxon>
        <taxon>Haematococcus</taxon>
    </lineage>
</organism>